<name>A0AAD5K2H8_9FUNG</name>
<gene>
    <name evidence="2" type="ORF">BDA99DRAFT_522386</name>
</gene>
<reference evidence="2" key="1">
    <citation type="journal article" date="2022" name="IScience">
        <title>Evolution of zygomycete secretomes and the origins of terrestrial fungal ecologies.</title>
        <authorList>
            <person name="Chang Y."/>
            <person name="Wang Y."/>
            <person name="Mondo S."/>
            <person name="Ahrendt S."/>
            <person name="Andreopoulos W."/>
            <person name="Barry K."/>
            <person name="Beard J."/>
            <person name="Benny G.L."/>
            <person name="Blankenship S."/>
            <person name="Bonito G."/>
            <person name="Cuomo C."/>
            <person name="Desiro A."/>
            <person name="Gervers K.A."/>
            <person name="Hundley H."/>
            <person name="Kuo A."/>
            <person name="LaButti K."/>
            <person name="Lang B.F."/>
            <person name="Lipzen A."/>
            <person name="O'Donnell K."/>
            <person name="Pangilinan J."/>
            <person name="Reynolds N."/>
            <person name="Sandor L."/>
            <person name="Smith M.E."/>
            <person name="Tsang A."/>
            <person name="Grigoriev I.V."/>
            <person name="Stajich J.E."/>
            <person name="Spatafora J.W."/>
        </authorList>
    </citation>
    <scope>NUCLEOTIDE SEQUENCE</scope>
    <source>
        <strain evidence="2">RSA 2281</strain>
    </source>
</reference>
<dbReference type="Proteomes" id="UP001209540">
    <property type="component" value="Unassembled WGS sequence"/>
</dbReference>
<protein>
    <submittedName>
        <fullName evidence="2">Uncharacterized protein</fullName>
    </submittedName>
</protein>
<keyword evidence="3" id="KW-1185">Reference proteome</keyword>
<proteinExistence type="predicted"/>
<evidence type="ECO:0000313" key="2">
    <source>
        <dbReference type="EMBL" id="KAI9251002.1"/>
    </source>
</evidence>
<dbReference type="AlphaFoldDB" id="A0AAD5K2H8"/>
<reference evidence="2" key="2">
    <citation type="submission" date="2023-02" db="EMBL/GenBank/DDBJ databases">
        <authorList>
            <consortium name="DOE Joint Genome Institute"/>
            <person name="Mondo S.J."/>
            <person name="Chang Y."/>
            <person name="Wang Y."/>
            <person name="Ahrendt S."/>
            <person name="Andreopoulos W."/>
            <person name="Barry K."/>
            <person name="Beard J."/>
            <person name="Benny G.L."/>
            <person name="Blankenship S."/>
            <person name="Bonito G."/>
            <person name="Cuomo C."/>
            <person name="Desiro A."/>
            <person name="Gervers K.A."/>
            <person name="Hundley H."/>
            <person name="Kuo A."/>
            <person name="LaButti K."/>
            <person name="Lang B.F."/>
            <person name="Lipzen A."/>
            <person name="O'Donnell K."/>
            <person name="Pangilinan J."/>
            <person name="Reynolds N."/>
            <person name="Sandor L."/>
            <person name="Smith M.W."/>
            <person name="Tsang A."/>
            <person name="Grigoriev I.V."/>
            <person name="Stajich J.E."/>
            <person name="Spatafora J.W."/>
        </authorList>
    </citation>
    <scope>NUCLEOTIDE SEQUENCE</scope>
    <source>
        <strain evidence="2">RSA 2281</strain>
    </source>
</reference>
<dbReference type="EMBL" id="JAIXMP010000031">
    <property type="protein sequence ID" value="KAI9251002.1"/>
    <property type="molecule type" value="Genomic_DNA"/>
</dbReference>
<evidence type="ECO:0000256" key="1">
    <source>
        <dbReference type="SAM" id="MobiDB-lite"/>
    </source>
</evidence>
<organism evidence="2 3">
    <name type="scientific">Phascolomyces articulosus</name>
    <dbReference type="NCBI Taxonomy" id="60185"/>
    <lineage>
        <taxon>Eukaryota</taxon>
        <taxon>Fungi</taxon>
        <taxon>Fungi incertae sedis</taxon>
        <taxon>Mucoromycota</taxon>
        <taxon>Mucoromycotina</taxon>
        <taxon>Mucoromycetes</taxon>
        <taxon>Mucorales</taxon>
        <taxon>Lichtheimiaceae</taxon>
        <taxon>Phascolomyces</taxon>
    </lineage>
</organism>
<comment type="caution">
    <text evidence="2">The sequence shown here is derived from an EMBL/GenBank/DDBJ whole genome shotgun (WGS) entry which is preliminary data.</text>
</comment>
<accession>A0AAD5K2H8</accession>
<sequence length="341" mass="39386">MKIDVPADDNDEDAAITTTVSSITTINNTITGASSSSDDKQHENDELLSLKDTFTSLSNNSKDLRDTLVKLWTIQNKQEDSVRRIKRKLDSMEKNNSSDNHHANDMPTPPPTISAVSPNLFTQQQEIEQKMIRQLSGVSITDSASFIQELQEQHELEQFFKQQQSLYPTSFIQFPRNQDGSRRATRYDDVVKAIYSLFNSTEEREKILSFLTASVETAMGKIKRRATHDQLAQSWIYQSEFTRNYVSQWFVKVATDHSPTIPVGLCEKNWLSRYLLQKNWYDHAEVERSRREREGIVSPRKRKHQQQLCVDYIKQPIWISDDDYDDKYSVLSSSSSPGYEP</sequence>
<feature type="region of interest" description="Disordered" evidence="1">
    <location>
        <begin position="91"/>
        <end position="110"/>
    </location>
</feature>
<evidence type="ECO:0000313" key="3">
    <source>
        <dbReference type="Proteomes" id="UP001209540"/>
    </source>
</evidence>